<name>W9I2Q4_FUSOX</name>
<sequence>MQRCRHCETSSSMERHILCWLAVQLTPFATKRLVCIMEESLCLAYTRSSIVLDVIRIAHQVEQCSPTIPTTHGQKATLQGHIYFDPMVPTAMVAVERRLPNKKRSD</sequence>
<gene>
    <name evidence="1" type="ORF">FOYG_11169</name>
</gene>
<dbReference type="AlphaFoldDB" id="W9I2Q4"/>
<evidence type="ECO:0000313" key="2">
    <source>
        <dbReference type="Proteomes" id="UP000030753"/>
    </source>
</evidence>
<dbReference type="HOGENOM" id="CLU_2223363_0_0_1"/>
<evidence type="ECO:0000313" key="1">
    <source>
        <dbReference type="EMBL" id="EWY86776.1"/>
    </source>
</evidence>
<reference evidence="1 2" key="1">
    <citation type="submission" date="2011-06" db="EMBL/GenBank/DDBJ databases">
        <title>The Genome Sequence of Fusarium oxysporum FOSC 3-a.</title>
        <authorList>
            <consortium name="The Broad Institute Genome Sequencing Platform"/>
            <person name="Ma L.-J."/>
            <person name="Gale L.R."/>
            <person name="Schwartz D.C."/>
            <person name="Zhou S."/>
            <person name="Corby-Kistler H."/>
            <person name="Young S.K."/>
            <person name="Zeng Q."/>
            <person name="Gargeya S."/>
            <person name="Fitzgerald M."/>
            <person name="Haas B."/>
            <person name="Abouelleil A."/>
            <person name="Alvarado L."/>
            <person name="Arachchi H.M."/>
            <person name="Berlin A."/>
            <person name="Brown A."/>
            <person name="Chapman S.B."/>
            <person name="Chen Z."/>
            <person name="Dunbar C."/>
            <person name="Freedman E."/>
            <person name="Gearin G."/>
            <person name="Gellesch M."/>
            <person name="Goldberg J."/>
            <person name="Griggs A."/>
            <person name="Gujja S."/>
            <person name="Heiman D."/>
            <person name="Howarth C."/>
            <person name="Larson L."/>
            <person name="Lui A."/>
            <person name="MacDonald P.J.P."/>
            <person name="Mehta T."/>
            <person name="Montmayeur A."/>
            <person name="Murphy C."/>
            <person name="Neiman D."/>
            <person name="Pearson M."/>
            <person name="Priest M."/>
            <person name="Roberts A."/>
            <person name="Saif S."/>
            <person name="Shea T."/>
            <person name="Shenoy N."/>
            <person name="Sisk P."/>
            <person name="Stolte C."/>
            <person name="Sykes S."/>
            <person name="Wortman J."/>
            <person name="Nusbaum C."/>
            <person name="Birren B."/>
        </authorList>
    </citation>
    <scope>NUCLEOTIDE SEQUENCE [LARGE SCALE GENOMIC DNA]</scope>
    <source>
        <strain evidence="2">FOSC 3-a</strain>
    </source>
</reference>
<protein>
    <submittedName>
        <fullName evidence="1">Uncharacterized protein</fullName>
    </submittedName>
</protein>
<accession>W9I2Q4</accession>
<dbReference type="EMBL" id="JH717845">
    <property type="protein sequence ID" value="EWY86776.1"/>
    <property type="molecule type" value="Genomic_DNA"/>
</dbReference>
<proteinExistence type="predicted"/>
<dbReference type="Proteomes" id="UP000030753">
    <property type="component" value="Unassembled WGS sequence"/>
</dbReference>
<organism evidence="1 2">
    <name type="scientific">Fusarium oxysporum NRRL 32931</name>
    <dbReference type="NCBI Taxonomy" id="660029"/>
    <lineage>
        <taxon>Eukaryota</taxon>
        <taxon>Fungi</taxon>
        <taxon>Dikarya</taxon>
        <taxon>Ascomycota</taxon>
        <taxon>Pezizomycotina</taxon>
        <taxon>Sordariomycetes</taxon>
        <taxon>Hypocreomycetidae</taxon>
        <taxon>Hypocreales</taxon>
        <taxon>Nectriaceae</taxon>
        <taxon>Fusarium</taxon>
        <taxon>Fusarium oxysporum species complex</taxon>
    </lineage>
</organism>